<dbReference type="EMBL" id="RAWB01000453">
    <property type="protein sequence ID" value="RKH49638.1"/>
    <property type="molecule type" value="Genomic_DNA"/>
</dbReference>
<evidence type="ECO:0000313" key="3">
    <source>
        <dbReference type="Proteomes" id="UP000272888"/>
    </source>
</evidence>
<dbReference type="AlphaFoldDB" id="A0A3A8NZJ7"/>
<protein>
    <submittedName>
        <fullName evidence="2">Chromosome segregation protein SMC</fullName>
    </submittedName>
</protein>
<dbReference type="GO" id="GO:0016887">
    <property type="term" value="F:ATP hydrolysis activity"/>
    <property type="evidence" value="ECO:0007669"/>
    <property type="project" value="InterPro"/>
</dbReference>
<dbReference type="PANTHER" id="PTHR32182">
    <property type="entry name" value="DNA REPLICATION AND REPAIR PROTEIN RECF"/>
    <property type="match status" value="1"/>
</dbReference>
<name>A0A3A8NZJ7_9BACT</name>
<dbReference type="SUPFAM" id="SSF52540">
    <property type="entry name" value="P-loop containing nucleoside triphosphate hydrolases"/>
    <property type="match status" value="1"/>
</dbReference>
<evidence type="ECO:0000259" key="1">
    <source>
        <dbReference type="Pfam" id="PF13304"/>
    </source>
</evidence>
<sequence length="379" mass="42470">MRITRLRLENWRNFHESDAPLEQRVFLVGPNAAGKSNFLDAIRFLRDVADPQGGFQRAVGTRGGVAQIRSLHGHRPPHVALEVEVDLGDGAPWKYRLEFTRDSQRRPIVKTEVVTHGGKLLRERPNKADKNDPDLLSQTHLEQVNTNRPFRELADFFSRIRYLHLVPQLVREPDRSKGRVDDPFGGDFLKQLARVPPKTRNSRLKRITSALRVAVPQLQELNLKRDEQGVPHLRVRHRHWRPGAVAQNETQLSDGTLRLLGLLWALLDGTAPLLLEEPELSVHTAIVRHIPQMLARLNHKNNRQVIISTHSAELLADEGIGGEEVLVLTPHKAGTQVEVAGAIEPIRALLDGGLTVADAVIPRTAPRGSKQLTWLGGPL</sequence>
<dbReference type="InterPro" id="IPR003959">
    <property type="entry name" value="ATPase_AAA_core"/>
</dbReference>
<comment type="caution">
    <text evidence="2">The sequence shown here is derived from an EMBL/GenBank/DDBJ whole genome shotgun (WGS) entry which is preliminary data.</text>
</comment>
<dbReference type="GO" id="GO:0005524">
    <property type="term" value="F:ATP binding"/>
    <property type="evidence" value="ECO:0007669"/>
    <property type="project" value="InterPro"/>
</dbReference>
<keyword evidence="3" id="KW-1185">Reference proteome</keyword>
<dbReference type="InterPro" id="IPR014555">
    <property type="entry name" value="RecF-like"/>
</dbReference>
<proteinExistence type="predicted"/>
<dbReference type="InterPro" id="IPR027417">
    <property type="entry name" value="P-loop_NTPase"/>
</dbReference>
<reference evidence="3" key="1">
    <citation type="submission" date="2018-09" db="EMBL/GenBank/DDBJ databases">
        <authorList>
            <person name="Livingstone P.G."/>
            <person name="Whitworth D.E."/>
        </authorList>
    </citation>
    <scope>NUCLEOTIDE SEQUENCE [LARGE SCALE GENOMIC DNA]</scope>
    <source>
        <strain evidence="3">CA051B</strain>
    </source>
</reference>
<dbReference type="PIRSF" id="PIRSF029347">
    <property type="entry name" value="RecF"/>
    <property type="match status" value="1"/>
</dbReference>
<dbReference type="Proteomes" id="UP000272888">
    <property type="component" value="Unassembled WGS sequence"/>
</dbReference>
<feature type="domain" description="ATPase AAA-type core" evidence="1">
    <location>
        <begin position="26"/>
        <end position="316"/>
    </location>
</feature>
<evidence type="ECO:0000313" key="2">
    <source>
        <dbReference type="EMBL" id="RKH49638.1"/>
    </source>
</evidence>
<organism evidence="2 3">
    <name type="scientific">Corallococcus llansteffanensis</name>
    <dbReference type="NCBI Taxonomy" id="2316731"/>
    <lineage>
        <taxon>Bacteria</taxon>
        <taxon>Pseudomonadati</taxon>
        <taxon>Myxococcota</taxon>
        <taxon>Myxococcia</taxon>
        <taxon>Myxococcales</taxon>
        <taxon>Cystobacterineae</taxon>
        <taxon>Myxococcaceae</taxon>
        <taxon>Corallococcus</taxon>
    </lineage>
</organism>
<gene>
    <name evidence="2" type="ORF">D7V93_31615</name>
</gene>
<accession>A0A3A8NZJ7</accession>
<dbReference type="GO" id="GO:0000731">
    <property type="term" value="P:DNA synthesis involved in DNA repair"/>
    <property type="evidence" value="ECO:0007669"/>
    <property type="project" value="TreeGrafter"/>
</dbReference>
<dbReference type="GO" id="GO:0006302">
    <property type="term" value="P:double-strand break repair"/>
    <property type="evidence" value="ECO:0007669"/>
    <property type="project" value="TreeGrafter"/>
</dbReference>
<dbReference type="Gene3D" id="3.40.50.300">
    <property type="entry name" value="P-loop containing nucleotide triphosphate hydrolases"/>
    <property type="match status" value="1"/>
</dbReference>
<dbReference type="Pfam" id="PF13304">
    <property type="entry name" value="AAA_21"/>
    <property type="match status" value="1"/>
</dbReference>
<dbReference type="RefSeq" id="WP_120646924.1">
    <property type="nucleotide sequence ID" value="NZ_RAWB01000453.1"/>
</dbReference>
<dbReference type="PANTHER" id="PTHR32182:SF22">
    <property type="entry name" value="ATP-DEPENDENT ENDONUCLEASE, OLD FAMILY-RELATED"/>
    <property type="match status" value="1"/>
</dbReference>